<dbReference type="PRINTS" id="PR00843">
    <property type="entry name" value="GLHYDRLASE30"/>
</dbReference>
<dbReference type="PANTHER" id="PTHR11069:SF23">
    <property type="entry name" value="LYSOSOMAL ACID GLUCOSYLCERAMIDASE"/>
    <property type="match status" value="1"/>
</dbReference>
<evidence type="ECO:0000256" key="1">
    <source>
        <dbReference type="ARBA" id="ARBA00001013"/>
    </source>
</evidence>
<organism evidence="9">
    <name type="scientific">Oppiella nova</name>
    <dbReference type="NCBI Taxonomy" id="334625"/>
    <lineage>
        <taxon>Eukaryota</taxon>
        <taxon>Metazoa</taxon>
        <taxon>Ecdysozoa</taxon>
        <taxon>Arthropoda</taxon>
        <taxon>Chelicerata</taxon>
        <taxon>Arachnida</taxon>
        <taxon>Acari</taxon>
        <taxon>Acariformes</taxon>
        <taxon>Sarcoptiformes</taxon>
        <taxon>Oribatida</taxon>
        <taxon>Brachypylina</taxon>
        <taxon>Oppioidea</taxon>
        <taxon>Oppiidae</taxon>
        <taxon>Oppiella</taxon>
    </lineage>
</organism>
<dbReference type="Proteomes" id="UP000728032">
    <property type="component" value="Unassembled WGS sequence"/>
</dbReference>
<dbReference type="InterPro" id="IPR017853">
    <property type="entry name" value="GH"/>
</dbReference>
<keyword evidence="6" id="KW-0326">Glycosidase</keyword>
<dbReference type="GO" id="GO:0004348">
    <property type="term" value="F:glucosylceramidase activity"/>
    <property type="evidence" value="ECO:0007669"/>
    <property type="project" value="UniProtKB-EC"/>
</dbReference>
<reference evidence="9" key="1">
    <citation type="submission" date="2020-11" db="EMBL/GenBank/DDBJ databases">
        <authorList>
            <person name="Tran Van P."/>
        </authorList>
    </citation>
    <scope>NUCLEOTIDE SEQUENCE</scope>
</reference>
<name>A0A7R9MLK6_9ACAR</name>
<dbReference type="OrthoDB" id="2160638at2759"/>
<dbReference type="EMBL" id="CAJPVJ010024276">
    <property type="protein sequence ID" value="CAG2178727.1"/>
    <property type="molecule type" value="Genomic_DNA"/>
</dbReference>
<feature type="non-terminal residue" evidence="9">
    <location>
        <position position="1"/>
    </location>
</feature>
<dbReference type="AlphaFoldDB" id="A0A7R9MLK6"/>
<feature type="domain" description="Glycosyl hydrolase family 30 TIM-barrel" evidence="8">
    <location>
        <begin position="46"/>
        <end position="125"/>
    </location>
</feature>
<proteinExistence type="inferred from homology"/>
<evidence type="ECO:0000313" key="10">
    <source>
        <dbReference type="Proteomes" id="UP000728032"/>
    </source>
</evidence>
<dbReference type="EMBL" id="OC939101">
    <property type="protein sequence ID" value="CAD7661591.1"/>
    <property type="molecule type" value="Genomic_DNA"/>
</dbReference>
<dbReference type="InterPro" id="IPR033453">
    <property type="entry name" value="Glyco_hydro_30_TIM-barrel"/>
</dbReference>
<feature type="non-terminal residue" evidence="9">
    <location>
        <position position="213"/>
    </location>
</feature>
<evidence type="ECO:0000256" key="6">
    <source>
        <dbReference type="RuleBase" id="RU361188"/>
    </source>
</evidence>
<evidence type="ECO:0000256" key="4">
    <source>
        <dbReference type="ARBA" id="ARBA00022729"/>
    </source>
</evidence>
<dbReference type="SUPFAM" id="SSF51445">
    <property type="entry name" value="(Trans)glycosidases"/>
    <property type="match status" value="1"/>
</dbReference>
<keyword evidence="10" id="KW-1185">Reference proteome</keyword>
<dbReference type="Gene3D" id="3.20.20.80">
    <property type="entry name" value="Glycosidases"/>
    <property type="match status" value="2"/>
</dbReference>
<dbReference type="GO" id="GO:0006680">
    <property type="term" value="P:glucosylceramide catabolic process"/>
    <property type="evidence" value="ECO:0007669"/>
    <property type="project" value="TreeGrafter"/>
</dbReference>
<comment type="catalytic activity">
    <reaction evidence="1">
        <text>a beta-D-glucosyl-(1&lt;-&gt;1')-N-acylsphing-4-enine + H2O = an N-acylsphing-4-enine + D-glucose</text>
        <dbReference type="Rhea" id="RHEA:13269"/>
        <dbReference type="ChEBI" id="CHEBI:4167"/>
        <dbReference type="ChEBI" id="CHEBI:15377"/>
        <dbReference type="ChEBI" id="CHEBI:22801"/>
        <dbReference type="ChEBI" id="CHEBI:52639"/>
        <dbReference type="EC" id="3.2.1.45"/>
    </reaction>
    <physiologicalReaction direction="left-to-right" evidence="1">
        <dbReference type="Rhea" id="RHEA:13270"/>
    </physiologicalReaction>
</comment>
<keyword evidence="5 6" id="KW-0378">Hydrolase</keyword>
<evidence type="ECO:0000256" key="5">
    <source>
        <dbReference type="ARBA" id="ARBA00022801"/>
    </source>
</evidence>
<gene>
    <name evidence="9" type="ORF">ONB1V03_LOCUS18152</name>
</gene>
<sequence length="213" mass="23798">YQSGRDGARLRKSTLHFGKQPEGDSRVGAEQLHVKVNQDVKHQEVFGFGGAFTDSTGINIRKAGDKLGDQILRDYFSKDGIEYSVGRIPIGGSDFSTHPYELDDGGEDKTLSKFNLTSEDLEDKVSVYLEAYKAHNITHWGITVQNEPMASQSWNSMRYTAETTRDFVAKTLGPELEASGWGPDKLKLMVLDHNLDLVKEWVRVIFADKTAAK</sequence>
<dbReference type="Pfam" id="PF02055">
    <property type="entry name" value="Glyco_hydro_30"/>
    <property type="match status" value="2"/>
</dbReference>
<keyword evidence="4" id="KW-0732">Signal</keyword>
<accession>A0A7R9MLK6</accession>
<feature type="domain" description="Glycosyl hydrolase family 30 TIM-barrel" evidence="8">
    <location>
        <begin position="128"/>
        <end position="213"/>
    </location>
</feature>
<evidence type="ECO:0000256" key="3">
    <source>
        <dbReference type="ARBA" id="ARBA00012658"/>
    </source>
</evidence>
<comment type="similarity">
    <text evidence="2 6">Belongs to the glycosyl hydrolase 30 family.</text>
</comment>
<protein>
    <recommendedName>
        <fullName evidence="3 6">Glucosylceramidase</fullName>
        <ecNumber evidence="3 6">3.2.1.45</ecNumber>
    </recommendedName>
</protein>
<dbReference type="InterPro" id="IPR001139">
    <property type="entry name" value="Glyco_hydro_30"/>
</dbReference>
<dbReference type="GO" id="GO:0016020">
    <property type="term" value="C:membrane"/>
    <property type="evidence" value="ECO:0007669"/>
    <property type="project" value="GOC"/>
</dbReference>
<dbReference type="PANTHER" id="PTHR11069">
    <property type="entry name" value="GLUCOSYLCERAMIDASE"/>
    <property type="match status" value="1"/>
</dbReference>
<evidence type="ECO:0000313" key="9">
    <source>
        <dbReference type="EMBL" id="CAD7661591.1"/>
    </source>
</evidence>
<evidence type="ECO:0000256" key="2">
    <source>
        <dbReference type="ARBA" id="ARBA00005382"/>
    </source>
</evidence>
<keyword evidence="6" id="KW-0746">Sphingolipid metabolism</keyword>
<keyword evidence="6" id="KW-0443">Lipid metabolism</keyword>
<evidence type="ECO:0000259" key="8">
    <source>
        <dbReference type="Pfam" id="PF02055"/>
    </source>
</evidence>
<evidence type="ECO:0000256" key="7">
    <source>
        <dbReference type="SAM" id="MobiDB-lite"/>
    </source>
</evidence>
<dbReference type="EC" id="3.2.1.45" evidence="3 6"/>
<feature type="region of interest" description="Disordered" evidence="7">
    <location>
        <begin position="1"/>
        <end position="24"/>
    </location>
</feature>